<sequence>MANQNHHQLQIDRRGLQQCIRYIKELRNYIKNEKNCCIIELRSLFGKKKSNVLEGKRIIGISEFVFTCQEMYEQLELLSGGNIAGMSQELNIAATYFKKIGRYKHSINQHLLEHGYCERIMMNQSREIKSIEFLFVH</sequence>
<comment type="caution">
    <text evidence="1">The sequence shown here is derived from an EMBL/GenBank/DDBJ whole genome shotgun (WGS) entry which is preliminary data.</text>
</comment>
<evidence type="ECO:0000313" key="1">
    <source>
        <dbReference type="EMBL" id="MDY0407618.1"/>
    </source>
</evidence>
<dbReference type="Proteomes" id="UP001275315">
    <property type="component" value="Unassembled WGS sequence"/>
</dbReference>
<organism evidence="1 2">
    <name type="scientific">Paracerasibacillus soli</name>
    <dbReference type="NCBI Taxonomy" id="480284"/>
    <lineage>
        <taxon>Bacteria</taxon>
        <taxon>Bacillati</taxon>
        <taxon>Bacillota</taxon>
        <taxon>Bacilli</taxon>
        <taxon>Bacillales</taxon>
        <taxon>Bacillaceae</taxon>
        <taxon>Paracerasibacillus</taxon>
    </lineage>
</organism>
<dbReference type="RefSeq" id="WP_320378419.1">
    <property type="nucleotide sequence ID" value="NZ_JAWDIQ010000001.1"/>
</dbReference>
<dbReference type="EMBL" id="JAWDIQ010000001">
    <property type="protein sequence ID" value="MDY0407618.1"/>
    <property type="molecule type" value="Genomic_DNA"/>
</dbReference>
<gene>
    <name evidence="1" type="ORF">RWD45_02090</name>
</gene>
<name>A0ABU5CQ85_9BACI</name>
<proteinExistence type="predicted"/>
<evidence type="ECO:0000313" key="2">
    <source>
        <dbReference type="Proteomes" id="UP001275315"/>
    </source>
</evidence>
<accession>A0ABU5CQ85</accession>
<reference evidence="1 2" key="1">
    <citation type="submission" date="2023-10" db="EMBL/GenBank/DDBJ databases">
        <title>Virgibacillus soli CC-YMP-6 genome.</title>
        <authorList>
            <person name="Miliotis G."/>
            <person name="Sengupta P."/>
            <person name="Hameed A."/>
            <person name="Chuvochina M."/>
            <person name="Mcdonagh F."/>
            <person name="Simpson A.C."/>
            <person name="Singh N.K."/>
            <person name="Rekha P.D."/>
            <person name="Raman K."/>
            <person name="Hugenholtz P."/>
            <person name="Venkateswaran K."/>
        </authorList>
    </citation>
    <scope>NUCLEOTIDE SEQUENCE [LARGE SCALE GENOMIC DNA]</scope>
    <source>
        <strain evidence="1 2">CC-YMP-6</strain>
    </source>
</reference>
<keyword evidence="2" id="KW-1185">Reference proteome</keyword>
<protein>
    <submittedName>
        <fullName evidence="1">Uncharacterized protein</fullName>
    </submittedName>
</protein>